<evidence type="ECO:0000313" key="2">
    <source>
        <dbReference type="EMBL" id="ORY46505.1"/>
    </source>
</evidence>
<gene>
    <name evidence="2" type="ORF">BCR33DRAFT_130030</name>
</gene>
<sequence>MIKDFGLNDGTRIQITLFKLLLKESSMKIHDMWSCLLLLLVTSSMLDLLCSSWVRSTMDVALKFRVQ</sequence>
<keyword evidence="1" id="KW-0812">Transmembrane</keyword>
<dbReference type="Proteomes" id="UP000193642">
    <property type="component" value="Unassembled WGS sequence"/>
</dbReference>
<organism evidence="2 3">
    <name type="scientific">Rhizoclosmatium globosum</name>
    <dbReference type="NCBI Taxonomy" id="329046"/>
    <lineage>
        <taxon>Eukaryota</taxon>
        <taxon>Fungi</taxon>
        <taxon>Fungi incertae sedis</taxon>
        <taxon>Chytridiomycota</taxon>
        <taxon>Chytridiomycota incertae sedis</taxon>
        <taxon>Chytridiomycetes</taxon>
        <taxon>Chytridiales</taxon>
        <taxon>Chytriomycetaceae</taxon>
        <taxon>Rhizoclosmatium</taxon>
    </lineage>
</organism>
<evidence type="ECO:0000313" key="3">
    <source>
        <dbReference type="Proteomes" id="UP000193642"/>
    </source>
</evidence>
<protein>
    <submittedName>
        <fullName evidence="2">Uncharacterized protein</fullName>
    </submittedName>
</protein>
<accession>A0A1Y2CJK0</accession>
<keyword evidence="3" id="KW-1185">Reference proteome</keyword>
<feature type="transmembrane region" description="Helical" evidence="1">
    <location>
        <begin position="33"/>
        <end position="54"/>
    </location>
</feature>
<dbReference type="EMBL" id="MCGO01000016">
    <property type="protein sequence ID" value="ORY46505.1"/>
    <property type="molecule type" value="Genomic_DNA"/>
</dbReference>
<comment type="caution">
    <text evidence="2">The sequence shown here is derived from an EMBL/GenBank/DDBJ whole genome shotgun (WGS) entry which is preliminary data.</text>
</comment>
<dbReference type="AlphaFoldDB" id="A0A1Y2CJK0"/>
<keyword evidence="1" id="KW-0472">Membrane</keyword>
<name>A0A1Y2CJK0_9FUNG</name>
<reference evidence="2 3" key="1">
    <citation type="submission" date="2016-07" db="EMBL/GenBank/DDBJ databases">
        <title>Pervasive Adenine N6-methylation of Active Genes in Fungi.</title>
        <authorList>
            <consortium name="DOE Joint Genome Institute"/>
            <person name="Mondo S.J."/>
            <person name="Dannebaum R.O."/>
            <person name="Kuo R.C."/>
            <person name="Labutti K."/>
            <person name="Haridas S."/>
            <person name="Kuo A."/>
            <person name="Salamov A."/>
            <person name="Ahrendt S.R."/>
            <person name="Lipzen A."/>
            <person name="Sullivan W."/>
            <person name="Andreopoulos W.B."/>
            <person name="Clum A."/>
            <person name="Lindquist E."/>
            <person name="Daum C."/>
            <person name="Ramamoorthy G.K."/>
            <person name="Gryganskyi A."/>
            <person name="Culley D."/>
            <person name="Magnuson J.K."/>
            <person name="James T.Y."/>
            <person name="O'Malley M.A."/>
            <person name="Stajich J.E."/>
            <person name="Spatafora J.W."/>
            <person name="Visel A."/>
            <person name="Grigoriev I.V."/>
        </authorList>
    </citation>
    <scope>NUCLEOTIDE SEQUENCE [LARGE SCALE GENOMIC DNA]</scope>
    <source>
        <strain evidence="2 3">JEL800</strain>
    </source>
</reference>
<keyword evidence="1" id="KW-1133">Transmembrane helix</keyword>
<evidence type="ECO:0000256" key="1">
    <source>
        <dbReference type="SAM" id="Phobius"/>
    </source>
</evidence>
<proteinExistence type="predicted"/>